<keyword evidence="2" id="KW-1185">Reference proteome</keyword>
<evidence type="ECO:0000313" key="1">
    <source>
        <dbReference type="EMBL" id="RZT66735.1"/>
    </source>
</evidence>
<dbReference type="Pfam" id="PF25681">
    <property type="entry name" value="Phage_TTP_17"/>
    <property type="match status" value="1"/>
</dbReference>
<gene>
    <name evidence="1" type="ORF">EV139_0862</name>
</gene>
<proteinExistence type="predicted"/>
<organism evidence="1 2">
    <name type="scientific">Leucobacter luti</name>
    <dbReference type="NCBI Taxonomy" id="340320"/>
    <lineage>
        <taxon>Bacteria</taxon>
        <taxon>Bacillati</taxon>
        <taxon>Actinomycetota</taxon>
        <taxon>Actinomycetes</taxon>
        <taxon>Micrococcales</taxon>
        <taxon>Microbacteriaceae</taxon>
        <taxon>Leucobacter</taxon>
    </lineage>
</organism>
<dbReference type="Proteomes" id="UP000291832">
    <property type="component" value="Unassembled WGS sequence"/>
</dbReference>
<sequence length="185" mass="20159">MKNRENVRVYGDLESETFLAPKGSTLPTTLTDPITPFESLGWLSEDGIDFEVTTDSAKFKGWQGGATLRVKVTSTEKTIKFQCLEETPGVTELYFDHGAPVVTGSGATAVAKVDLPEGIGTVERSAVFKFVDGDVVKFLCCELIQITERGTISHKNDDMTVYEFTAEIVGEAYILTNAPAYTEDA</sequence>
<accession>A0A4Q7U071</accession>
<dbReference type="EMBL" id="SHKI01000003">
    <property type="protein sequence ID" value="RZT66735.1"/>
    <property type="molecule type" value="Genomic_DNA"/>
</dbReference>
<dbReference type="OrthoDB" id="4990184at2"/>
<reference evidence="1 2" key="1">
    <citation type="journal article" date="2015" name="Stand. Genomic Sci.">
        <title>Genomic Encyclopedia of Bacterial and Archaeal Type Strains, Phase III: the genomes of soil and plant-associated and newly described type strains.</title>
        <authorList>
            <person name="Whitman W.B."/>
            <person name="Woyke T."/>
            <person name="Klenk H.P."/>
            <person name="Zhou Y."/>
            <person name="Lilburn T.G."/>
            <person name="Beck B.J."/>
            <person name="De Vos P."/>
            <person name="Vandamme P."/>
            <person name="Eisen J.A."/>
            <person name="Garrity G."/>
            <person name="Hugenholtz P."/>
            <person name="Kyrpides N.C."/>
        </authorList>
    </citation>
    <scope>NUCLEOTIDE SEQUENCE [LARGE SCALE GENOMIC DNA]</scope>
    <source>
        <strain evidence="1 2">RF6</strain>
    </source>
</reference>
<name>A0A4Q7U071_9MICO</name>
<evidence type="ECO:0000313" key="2">
    <source>
        <dbReference type="Proteomes" id="UP000291832"/>
    </source>
</evidence>
<dbReference type="RefSeq" id="WP_130453088.1">
    <property type="nucleotide sequence ID" value="NZ_QYAG01000001.1"/>
</dbReference>
<dbReference type="InterPro" id="IPR058154">
    <property type="entry name" value="Bxb1_TTP-like"/>
</dbReference>
<dbReference type="AlphaFoldDB" id="A0A4Q7U071"/>
<protein>
    <submittedName>
        <fullName evidence="1">Uncharacterized protein</fullName>
    </submittedName>
</protein>
<comment type="caution">
    <text evidence="1">The sequence shown here is derived from an EMBL/GenBank/DDBJ whole genome shotgun (WGS) entry which is preliminary data.</text>
</comment>